<feature type="signal peptide" evidence="1">
    <location>
        <begin position="1"/>
        <end position="25"/>
    </location>
</feature>
<evidence type="ECO:0000313" key="2">
    <source>
        <dbReference type="EMBL" id="TWT68669.1"/>
    </source>
</evidence>
<reference evidence="2 3" key="1">
    <citation type="submission" date="2019-02" db="EMBL/GenBank/DDBJ databases">
        <title>Deep-cultivation of Planctomycetes and their phenomic and genomic characterization uncovers novel biology.</title>
        <authorList>
            <person name="Wiegand S."/>
            <person name="Jogler M."/>
            <person name="Boedeker C."/>
            <person name="Pinto D."/>
            <person name="Vollmers J."/>
            <person name="Rivas-Marin E."/>
            <person name="Kohn T."/>
            <person name="Peeters S.H."/>
            <person name="Heuer A."/>
            <person name="Rast P."/>
            <person name="Oberbeckmann S."/>
            <person name="Bunk B."/>
            <person name="Jeske O."/>
            <person name="Meyerdierks A."/>
            <person name="Storesund J.E."/>
            <person name="Kallscheuer N."/>
            <person name="Luecker S."/>
            <person name="Lage O.M."/>
            <person name="Pohl T."/>
            <person name="Merkel B.J."/>
            <person name="Hornburger P."/>
            <person name="Mueller R.-W."/>
            <person name="Bruemmer F."/>
            <person name="Labrenz M."/>
            <person name="Spormann A.M."/>
            <person name="Op Den Camp H."/>
            <person name="Overmann J."/>
            <person name="Amann R."/>
            <person name="Jetten M.S.M."/>
            <person name="Mascher T."/>
            <person name="Medema M.H."/>
            <person name="Devos D.P."/>
            <person name="Kaster A.-K."/>
            <person name="Ovreas L."/>
            <person name="Rohde M."/>
            <person name="Galperin M.Y."/>
            <person name="Jogler C."/>
        </authorList>
    </citation>
    <scope>NUCLEOTIDE SEQUENCE [LARGE SCALE GENOMIC DNA]</scope>
    <source>
        <strain evidence="2 3">Pan14r</strain>
    </source>
</reference>
<dbReference type="Pfam" id="PF14707">
    <property type="entry name" value="Sulfatase_C"/>
    <property type="match status" value="1"/>
</dbReference>
<keyword evidence="3" id="KW-1185">Reference proteome</keyword>
<feature type="chain" id="PRO_5022904537" evidence="1">
    <location>
        <begin position="26"/>
        <end position="137"/>
    </location>
</feature>
<comment type="caution">
    <text evidence="2">The sequence shown here is derived from an EMBL/GenBank/DDBJ whole genome shotgun (WGS) entry which is preliminary data.</text>
</comment>
<name>A0A5C5Y1G8_9PLAN</name>
<evidence type="ECO:0000256" key="1">
    <source>
        <dbReference type="SAM" id="SignalP"/>
    </source>
</evidence>
<dbReference type="SUPFAM" id="SSF53649">
    <property type="entry name" value="Alkaline phosphatase-like"/>
    <property type="match status" value="1"/>
</dbReference>
<accession>A0A5C5Y1G8</accession>
<evidence type="ECO:0000313" key="3">
    <source>
        <dbReference type="Proteomes" id="UP000317238"/>
    </source>
</evidence>
<dbReference type="InterPro" id="IPR017850">
    <property type="entry name" value="Alkaline_phosphatase_core_sf"/>
</dbReference>
<sequence length="137" mass="14939" precursor="true">MRPSVQTLIAATCLLALGAESVATAPGAKSLHEAIYYLRGRGAQAIRFGDWKYRIATEKSPKEKKSKRKAASVTKPEKINVETLHNLSNDIGEQTNLIDEHPEIAQRLKRQLATFETDLRKNLRPAGVASGVSTGGD</sequence>
<protein>
    <submittedName>
        <fullName evidence="2">Uncharacterized protein</fullName>
    </submittedName>
</protein>
<dbReference type="Gene3D" id="3.30.1120.10">
    <property type="match status" value="1"/>
</dbReference>
<organism evidence="2 3">
    <name type="scientific">Crateriforma conspicua</name>
    <dbReference type="NCBI Taxonomy" id="2527996"/>
    <lineage>
        <taxon>Bacteria</taxon>
        <taxon>Pseudomonadati</taxon>
        <taxon>Planctomycetota</taxon>
        <taxon>Planctomycetia</taxon>
        <taxon>Planctomycetales</taxon>
        <taxon>Planctomycetaceae</taxon>
        <taxon>Crateriforma</taxon>
    </lineage>
</organism>
<dbReference type="AlphaFoldDB" id="A0A5C5Y1G8"/>
<dbReference type="Proteomes" id="UP000317238">
    <property type="component" value="Unassembled WGS sequence"/>
</dbReference>
<proteinExistence type="predicted"/>
<dbReference type="RefSeq" id="WP_145295213.1">
    <property type="nucleotide sequence ID" value="NZ_SJPL01000001.1"/>
</dbReference>
<keyword evidence="1" id="KW-0732">Signal</keyword>
<gene>
    <name evidence="2" type="ORF">Pan14r_09160</name>
</gene>
<dbReference type="EMBL" id="SJPL01000001">
    <property type="protein sequence ID" value="TWT68669.1"/>
    <property type="molecule type" value="Genomic_DNA"/>
</dbReference>